<reference evidence="12" key="2">
    <citation type="journal article" date="2019" name="Genome Biol. Evol.">
        <title>Day and night: Metabolic profiles and evolutionary relationships of six axenic non-marine cyanobacteria.</title>
        <authorList>
            <person name="Will S.E."/>
            <person name="Henke P."/>
            <person name="Boedeker C."/>
            <person name="Huang S."/>
            <person name="Brinkmann H."/>
            <person name="Rohde M."/>
            <person name="Jarek M."/>
            <person name="Friedl T."/>
            <person name="Seufert S."/>
            <person name="Schumacher M."/>
            <person name="Overmann J."/>
            <person name="Neumann-Schaal M."/>
            <person name="Petersen J."/>
        </authorList>
    </citation>
    <scope>NUCLEOTIDE SEQUENCE [LARGE SCALE GENOMIC DNA]</scope>
    <source>
        <strain evidence="12">PCC 7102</strain>
    </source>
</reference>
<proteinExistence type="predicted"/>
<dbReference type="InterPro" id="IPR008271">
    <property type="entry name" value="Ser/Thr_kinase_AS"/>
</dbReference>
<dbReference type="RefSeq" id="WP_127083325.1">
    <property type="nucleotide sequence ID" value="NZ_RSCL01000012.1"/>
</dbReference>
<dbReference type="Gene3D" id="1.25.40.10">
    <property type="entry name" value="Tetratricopeptide repeat domain"/>
    <property type="match status" value="2"/>
</dbReference>
<dbReference type="CDD" id="cd14014">
    <property type="entry name" value="STKc_PknB_like"/>
    <property type="match status" value="1"/>
</dbReference>
<evidence type="ECO:0000313" key="12">
    <source>
        <dbReference type="EMBL" id="RUT04090.1"/>
    </source>
</evidence>
<feature type="region of interest" description="Disordered" evidence="10">
    <location>
        <begin position="356"/>
        <end position="379"/>
    </location>
</feature>
<sequence>MTYCLNPSCENPLNSNQVDLCATCGTSLLLENRYRATQFLGAGGMGRNFLAVDERTPRKKQCVIKQFFPAPQITSQATAFKKAVELFNSEALMLDALGDKFTQIPRLLASIEQNKQLYFVQEFIDGENLLQQLQQQGVFTESQIFKLLADLLPVMQFIHNMGVVHRDIKPENIMYRQNNQLVLIDFGISKELSNTVMTIGTTVGTIGYAPPEQMTYGESYPASDIYALGATCIHLLTNVPPNLLYNSQEKRWLWKDVLASKGIFISNLLTQVLDKMLCEDIRNRYQSVDKIFLDLQPEPIVALPAAPLHKKVLEALTPKIKRNKLKTTILASIAVTVMSVGGYGWLRQTLANSESPQTTVSEVSTQTAPSSPETTSSPDVICNSTTSCYNQGTKLINQEQYKMAIKYFDQAIKFDYKNYLAYNNRGFSNNQLGHNREALDDYNKAIEQNHEFYQGYYNRGFLLKVLKDNRALEDFDNVIKYRPDYAHAYYQRAELYKEQNNIGQAIQDYKEAARLYQQQNNTAAAEQTINQVKQLEQLQQNNSTSTPNTQEQSQ</sequence>
<gene>
    <name evidence="12" type="ORF">DSM106972_050040</name>
</gene>
<dbReference type="SUPFAM" id="SSF56112">
    <property type="entry name" value="Protein kinase-like (PK-like)"/>
    <property type="match status" value="1"/>
</dbReference>
<dbReference type="PANTHER" id="PTHR24363:SF0">
    <property type="entry name" value="SERINE_THREONINE KINASE LIKE DOMAIN CONTAINING 1"/>
    <property type="match status" value="1"/>
</dbReference>
<feature type="compositionally biased region" description="Low complexity" evidence="10">
    <location>
        <begin position="364"/>
        <end position="378"/>
    </location>
</feature>
<feature type="repeat" description="TPR" evidence="9">
    <location>
        <begin position="486"/>
        <end position="519"/>
    </location>
</feature>
<evidence type="ECO:0000259" key="11">
    <source>
        <dbReference type="PROSITE" id="PS50011"/>
    </source>
</evidence>
<dbReference type="GO" id="GO:0005524">
    <property type="term" value="F:ATP binding"/>
    <property type="evidence" value="ECO:0007669"/>
    <property type="project" value="UniProtKB-KW"/>
</dbReference>
<feature type="domain" description="Protein kinase" evidence="11">
    <location>
        <begin position="34"/>
        <end position="301"/>
    </location>
</feature>
<evidence type="ECO:0000256" key="8">
    <source>
        <dbReference type="ARBA" id="ARBA00048679"/>
    </source>
</evidence>
<feature type="repeat" description="TPR" evidence="9">
    <location>
        <begin position="385"/>
        <end position="418"/>
    </location>
</feature>
<evidence type="ECO:0000313" key="13">
    <source>
        <dbReference type="Proteomes" id="UP000271624"/>
    </source>
</evidence>
<evidence type="ECO:0000256" key="2">
    <source>
        <dbReference type="ARBA" id="ARBA00022527"/>
    </source>
</evidence>
<evidence type="ECO:0000256" key="9">
    <source>
        <dbReference type="PROSITE-ProRule" id="PRU00339"/>
    </source>
</evidence>
<dbReference type="OrthoDB" id="490929at2"/>
<keyword evidence="4" id="KW-0547">Nucleotide-binding</keyword>
<dbReference type="Proteomes" id="UP000271624">
    <property type="component" value="Unassembled WGS sequence"/>
</dbReference>
<dbReference type="Pfam" id="PF00069">
    <property type="entry name" value="Pkinase"/>
    <property type="match status" value="1"/>
</dbReference>
<organism evidence="12 13">
    <name type="scientific">Dulcicalothrix desertica PCC 7102</name>
    <dbReference type="NCBI Taxonomy" id="232991"/>
    <lineage>
        <taxon>Bacteria</taxon>
        <taxon>Bacillati</taxon>
        <taxon>Cyanobacteriota</taxon>
        <taxon>Cyanophyceae</taxon>
        <taxon>Nostocales</taxon>
        <taxon>Calotrichaceae</taxon>
        <taxon>Dulcicalothrix</taxon>
    </lineage>
</organism>
<evidence type="ECO:0000256" key="10">
    <source>
        <dbReference type="SAM" id="MobiDB-lite"/>
    </source>
</evidence>
<evidence type="ECO:0000256" key="7">
    <source>
        <dbReference type="ARBA" id="ARBA00047899"/>
    </source>
</evidence>
<dbReference type="InterPro" id="IPR019734">
    <property type="entry name" value="TPR_rpt"/>
</dbReference>
<dbReference type="PROSITE" id="PS50011">
    <property type="entry name" value="PROTEIN_KINASE_DOM"/>
    <property type="match status" value="1"/>
</dbReference>
<dbReference type="PROSITE" id="PS00108">
    <property type="entry name" value="PROTEIN_KINASE_ST"/>
    <property type="match status" value="1"/>
</dbReference>
<name>A0A433VD95_9CYAN</name>
<dbReference type="AlphaFoldDB" id="A0A433VD95"/>
<dbReference type="Pfam" id="PF13181">
    <property type="entry name" value="TPR_8"/>
    <property type="match status" value="1"/>
</dbReference>
<dbReference type="NCBIfam" id="NF045510">
    <property type="entry name" value="4Cys_prefix_kin"/>
    <property type="match status" value="1"/>
</dbReference>
<keyword evidence="3" id="KW-0808">Transferase</keyword>
<comment type="caution">
    <text evidence="12">The sequence shown here is derived from an EMBL/GenBank/DDBJ whole genome shotgun (WGS) entry which is preliminary data.</text>
</comment>
<dbReference type="InterPro" id="IPR011009">
    <property type="entry name" value="Kinase-like_dom_sf"/>
</dbReference>
<protein>
    <recommendedName>
        <fullName evidence="1">non-specific serine/threonine protein kinase</fullName>
        <ecNumber evidence="1">2.7.11.1</ecNumber>
    </recommendedName>
</protein>
<evidence type="ECO:0000256" key="3">
    <source>
        <dbReference type="ARBA" id="ARBA00022679"/>
    </source>
</evidence>
<accession>A0A433VD95</accession>
<dbReference type="Gene3D" id="1.10.510.10">
    <property type="entry name" value="Transferase(Phosphotransferase) domain 1"/>
    <property type="match status" value="1"/>
</dbReference>
<keyword evidence="9" id="KW-0802">TPR repeat</keyword>
<keyword evidence="13" id="KW-1185">Reference proteome</keyword>
<dbReference type="PROSITE" id="PS50005">
    <property type="entry name" value="TPR"/>
    <property type="match status" value="2"/>
</dbReference>
<comment type="catalytic activity">
    <reaction evidence="8">
        <text>L-seryl-[protein] + ATP = O-phospho-L-seryl-[protein] + ADP + H(+)</text>
        <dbReference type="Rhea" id="RHEA:17989"/>
        <dbReference type="Rhea" id="RHEA-COMP:9863"/>
        <dbReference type="Rhea" id="RHEA-COMP:11604"/>
        <dbReference type="ChEBI" id="CHEBI:15378"/>
        <dbReference type="ChEBI" id="CHEBI:29999"/>
        <dbReference type="ChEBI" id="CHEBI:30616"/>
        <dbReference type="ChEBI" id="CHEBI:83421"/>
        <dbReference type="ChEBI" id="CHEBI:456216"/>
        <dbReference type="EC" id="2.7.11.1"/>
    </reaction>
</comment>
<dbReference type="SMART" id="SM00220">
    <property type="entry name" value="S_TKc"/>
    <property type="match status" value="1"/>
</dbReference>
<evidence type="ECO:0000256" key="4">
    <source>
        <dbReference type="ARBA" id="ARBA00022741"/>
    </source>
</evidence>
<dbReference type="SUPFAM" id="SSF48452">
    <property type="entry name" value="TPR-like"/>
    <property type="match status" value="1"/>
</dbReference>
<dbReference type="InterPro" id="IPR011990">
    <property type="entry name" value="TPR-like_helical_dom_sf"/>
</dbReference>
<keyword evidence="6" id="KW-0067">ATP-binding</keyword>
<comment type="catalytic activity">
    <reaction evidence="7">
        <text>L-threonyl-[protein] + ATP = O-phospho-L-threonyl-[protein] + ADP + H(+)</text>
        <dbReference type="Rhea" id="RHEA:46608"/>
        <dbReference type="Rhea" id="RHEA-COMP:11060"/>
        <dbReference type="Rhea" id="RHEA-COMP:11605"/>
        <dbReference type="ChEBI" id="CHEBI:15378"/>
        <dbReference type="ChEBI" id="CHEBI:30013"/>
        <dbReference type="ChEBI" id="CHEBI:30616"/>
        <dbReference type="ChEBI" id="CHEBI:61977"/>
        <dbReference type="ChEBI" id="CHEBI:456216"/>
        <dbReference type="EC" id="2.7.11.1"/>
    </reaction>
</comment>
<dbReference type="InterPro" id="IPR000719">
    <property type="entry name" value="Prot_kinase_dom"/>
</dbReference>
<evidence type="ECO:0000256" key="6">
    <source>
        <dbReference type="ARBA" id="ARBA00022840"/>
    </source>
</evidence>
<evidence type="ECO:0000256" key="1">
    <source>
        <dbReference type="ARBA" id="ARBA00012513"/>
    </source>
</evidence>
<keyword evidence="5" id="KW-0418">Kinase</keyword>
<dbReference type="PANTHER" id="PTHR24363">
    <property type="entry name" value="SERINE/THREONINE PROTEIN KINASE"/>
    <property type="match status" value="1"/>
</dbReference>
<dbReference type="Pfam" id="PF13432">
    <property type="entry name" value="TPR_16"/>
    <property type="match status" value="1"/>
</dbReference>
<keyword evidence="2" id="KW-0723">Serine/threonine-protein kinase</keyword>
<dbReference type="GO" id="GO:0004674">
    <property type="term" value="F:protein serine/threonine kinase activity"/>
    <property type="evidence" value="ECO:0007669"/>
    <property type="project" value="UniProtKB-KW"/>
</dbReference>
<dbReference type="EMBL" id="RSCL01000012">
    <property type="protein sequence ID" value="RUT04090.1"/>
    <property type="molecule type" value="Genomic_DNA"/>
</dbReference>
<reference evidence="12" key="1">
    <citation type="submission" date="2018-12" db="EMBL/GenBank/DDBJ databases">
        <authorList>
            <person name="Will S."/>
            <person name="Neumann-Schaal M."/>
            <person name="Henke P."/>
        </authorList>
    </citation>
    <scope>NUCLEOTIDE SEQUENCE</scope>
    <source>
        <strain evidence="12">PCC 7102</strain>
    </source>
</reference>
<dbReference type="SMART" id="SM00028">
    <property type="entry name" value="TPR"/>
    <property type="match status" value="4"/>
</dbReference>
<evidence type="ECO:0000256" key="5">
    <source>
        <dbReference type="ARBA" id="ARBA00022777"/>
    </source>
</evidence>
<dbReference type="EC" id="2.7.11.1" evidence="1"/>